<evidence type="ECO:0000256" key="2">
    <source>
        <dbReference type="ARBA" id="ARBA00023012"/>
    </source>
</evidence>
<evidence type="ECO:0000259" key="4">
    <source>
        <dbReference type="PROSITE" id="PS50110"/>
    </source>
</evidence>
<dbReference type="RefSeq" id="WP_015180934.1">
    <property type="nucleotide sequence ID" value="NC_019738.1"/>
</dbReference>
<dbReference type="InterPro" id="IPR011006">
    <property type="entry name" value="CheY-like_superfamily"/>
</dbReference>
<dbReference type="Pfam" id="PF00072">
    <property type="entry name" value="Response_reg"/>
    <property type="match status" value="1"/>
</dbReference>
<dbReference type="eggNOG" id="COG0745">
    <property type="taxonomic scope" value="Bacteria"/>
</dbReference>
<sequence>MGTILVVDDDLTQQLIVFKILKSIGLNIIFADDGVAALEQAQRFCPSLIILDILLPKMNGYEVCRRLKSDQKTQNIAVIMCSNKKEDCDHYWGIKQGADAYLSKPCHPQELVNTVEYFLAEGIISEFVPTSVSQAISISAGLARIGNW</sequence>
<proteinExistence type="predicted"/>
<organism evidence="5 6">
    <name type="scientific">Allocoleopsis franciscana PCC 7113</name>
    <dbReference type="NCBI Taxonomy" id="1173027"/>
    <lineage>
        <taxon>Bacteria</taxon>
        <taxon>Bacillati</taxon>
        <taxon>Cyanobacteriota</taxon>
        <taxon>Cyanophyceae</taxon>
        <taxon>Coleofasciculales</taxon>
        <taxon>Coleofasciculaceae</taxon>
        <taxon>Allocoleopsis</taxon>
        <taxon>Allocoleopsis franciscana</taxon>
    </lineage>
</organism>
<dbReference type="SUPFAM" id="SSF52172">
    <property type="entry name" value="CheY-like"/>
    <property type="match status" value="1"/>
</dbReference>
<dbReference type="Gene3D" id="3.40.50.2300">
    <property type="match status" value="1"/>
</dbReference>
<keyword evidence="5" id="KW-0238">DNA-binding</keyword>
<gene>
    <name evidence="5" type="ORF">Mic7113_0872</name>
</gene>
<dbReference type="OrthoDB" id="582422at2"/>
<evidence type="ECO:0000313" key="5">
    <source>
        <dbReference type="EMBL" id="AFZ16774.1"/>
    </source>
</evidence>
<dbReference type="PANTHER" id="PTHR44591:SF14">
    <property type="entry name" value="PROTEIN PILG"/>
    <property type="match status" value="1"/>
</dbReference>
<evidence type="ECO:0000256" key="3">
    <source>
        <dbReference type="PROSITE-ProRule" id="PRU00169"/>
    </source>
</evidence>
<dbReference type="EMBL" id="CP003630">
    <property type="protein sequence ID" value="AFZ16774.1"/>
    <property type="molecule type" value="Genomic_DNA"/>
</dbReference>
<accession>K9WAH9</accession>
<dbReference type="InterPro" id="IPR001789">
    <property type="entry name" value="Sig_transdc_resp-reg_receiver"/>
</dbReference>
<dbReference type="AlphaFoldDB" id="K9WAH9"/>
<dbReference type="Proteomes" id="UP000010471">
    <property type="component" value="Chromosome"/>
</dbReference>
<dbReference type="SMART" id="SM00448">
    <property type="entry name" value="REC"/>
    <property type="match status" value="1"/>
</dbReference>
<reference evidence="5 6" key="1">
    <citation type="submission" date="2012-06" db="EMBL/GenBank/DDBJ databases">
        <title>Finished chromosome of genome of Microcoleus sp. PCC 7113.</title>
        <authorList>
            <consortium name="US DOE Joint Genome Institute"/>
            <person name="Gugger M."/>
            <person name="Coursin T."/>
            <person name="Rippka R."/>
            <person name="Tandeau De Marsac N."/>
            <person name="Huntemann M."/>
            <person name="Wei C.-L."/>
            <person name="Han J."/>
            <person name="Detter J.C."/>
            <person name="Han C."/>
            <person name="Tapia R."/>
            <person name="Chen A."/>
            <person name="Kyrpides N."/>
            <person name="Mavromatis K."/>
            <person name="Markowitz V."/>
            <person name="Szeto E."/>
            <person name="Ivanova N."/>
            <person name="Pagani I."/>
            <person name="Pati A."/>
            <person name="Goodwin L."/>
            <person name="Nordberg H.P."/>
            <person name="Cantor M.N."/>
            <person name="Hua S.X."/>
            <person name="Woyke T."/>
            <person name="Kerfeld C.A."/>
        </authorList>
    </citation>
    <scope>NUCLEOTIDE SEQUENCE [LARGE SCALE GENOMIC DNA]</scope>
    <source>
        <strain evidence="5 6">PCC 7113</strain>
    </source>
</reference>
<keyword evidence="2" id="KW-0902">Two-component regulatory system</keyword>
<evidence type="ECO:0000313" key="6">
    <source>
        <dbReference type="Proteomes" id="UP000010471"/>
    </source>
</evidence>
<keyword evidence="6" id="KW-1185">Reference proteome</keyword>
<protein>
    <submittedName>
        <fullName evidence="5">Response regulator with CheY-like receiver domain and winged-helix DNA-binding domain</fullName>
    </submittedName>
</protein>
<feature type="modified residue" description="4-aspartylphosphate" evidence="3">
    <location>
        <position position="52"/>
    </location>
</feature>
<evidence type="ECO:0000256" key="1">
    <source>
        <dbReference type="ARBA" id="ARBA00022553"/>
    </source>
</evidence>
<dbReference type="HOGENOM" id="CLU_000445_69_17_3"/>
<dbReference type="InterPro" id="IPR050595">
    <property type="entry name" value="Bact_response_regulator"/>
</dbReference>
<name>K9WAH9_9CYAN</name>
<keyword evidence="1 3" id="KW-0597">Phosphoprotein</keyword>
<dbReference type="PROSITE" id="PS50110">
    <property type="entry name" value="RESPONSE_REGULATORY"/>
    <property type="match status" value="1"/>
</dbReference>
<dbReference type="GO" id="GO:0000160">
    <property type="term" value="P:phosphorelay signal transduction system"/>
    <property type="evidence" value="ECO:0007669"/>
    <property type="project" value="UniProtKB-KW"/>
</dbReference>
<dbReference type="KEGG" id="mic:Mic7113_0872"/>
<feature type="domain" description="Response regulatory" evidence="4">
    <location>
        <begin position="3"/>
        <end position="119"/>
    </location>
</feature>
<dbReference type="PATRIC" id="fig|1173027.3.peg.959"/>
<dbReference type="PANTHER" id="PTHR44591">
    <property type="entry name" value="STRESS RESPONSE REGULATOR PROTEIN 1"/>
    <property type="match status" value="1"/>
</dbReference>
<dbReference type="STRING" id="1173027.Mic7113_0872"/>
<dbReference type="GO" id="GO:0003677">
    <property type="term" value="F:DNA binding"/>
    <property type="evidence" value="ECO:0007669"/>
    <property type="project" value="UniProtKB-KW"/>
</dbReference>